<dbReference type="Proteomes" id="UP000078532">
    <property type="component" value="Unassembled WGS sequence"/>
</dbReference>
<dbReference type="EMBL" id="LYVF01000013">
    <property type="protein sequence ID" value="OAT86437.1"/>
    <property type="molecule type" value="Genomic_DNA"/>
</dbReference>
<dbReference type="Gene3D" id="3.90.1570.10">
    <property type="entry name" value="tt1808, chain A"/>
    <property type="match status" value="1"/>
</dbReference>
<gene>
    <name evidence="2" type="ORF">A6M21_03155</name>
</gene>
<evidence type="ECO:0000313" key="2">
    <source>
        <dbReference type="EMBL" id="OAT86437.1"/>
    </source>
</evidence>
<protein>
    <recommendedName>
        <fullName evidence="1">Putative restriction endonuclease domain-containing protein</fullName>
    </recommendedName>
</protein>
<dbReference type="RefSeq" id="WP_066666166.1">
    <property type="nucleotide sequence ID" value="NZ_LYVF01000013.1"/>
</dbReference>
<dbReference type="InterPro" id="IPR011335">
    <property type="entry name" value="Restrct_endonuc-II-like"/>
</dbReference>
<evidence type="ECO:0000313" key="3">
    <source>
        <dbReference type="Proteomes" id="UP000078532"/>
    </source>
</evidence>
<sequence>MDEAVQSLGGGFTYEDYCRLQDSRRYELIGGELYLVPSPSVPHQHVSLRLSWRLAEHVEKHDLGIVLSAPIDVFLTLHDVVQPDILFISRERSDIITEANIQGAPDMMVEILSPATSLRDRTVKKDLYARHGVKEMWIIHPLAQTLEIYRAEPAGLTKAAFYSRRTGQPVSSPLLPGLALDLNDIF</sequence>
<dbReference type="STRING" id="1838280.A6M21_03155"/>
<reference evidence="2 3" key="1">
    <citation type="submission" date="2016-04" db="EMBL/GenBank/DDBJ databases">
        <authorList>
            <person name="Evans L.H."/>
            <person name="Alamgir A."/>
            <person name="Owens N."/>
            <person name="Weber N.D."/>
            <person name="Virtaneva K."/>
            <person name="Barbian K."/>
            <person name="Babar A."/>
            <person name="Rosenke K."/>
        </authorList>
    </citation>
    <scope>NUCLEOTIDE SEQUENCE [LARGE SCALE GENOMIC DNA]</scope>
    <source>
        <strain evidence="2 3">LMa1</strain>
    </source>
</reference>
<proteinExistence type="predicted"/>
<organism evidence="2 3">
    <name type="scientific">Desulfotomaculum copahuensis</name>
    <dbReference type="NCBI Taxonomy" id="1838280"/>
    <lineage>
        <taxon>Bacteria</taxon>
        <taxon>Bacillati</taxon>
        <taxon>Bacillota</taxon>
        <taxon>Clostridia</taxon>
        <taxon>Eubacteriales</taxon>
        <taxon>Desulfotomaculaceae</taxon>
        <taxon>Desulfotomaculum</taxon>
    </lineage>
</organism>
<feature type="domain" description="Putative restriction endonuclease" evidence="1">
    <location>
        <begin position="15"/>
        <end position="182"/>
    </location>
</feature>
<dbReference type="Pfam" id="PF05685">
    <property type="entry name" value="Uma2"/>
    <property type="match status" value="1"/>
</dbReference>
<dbReference type="InterPro" id="IPR008538">
    <property type="entry name" value="Uma2"/>
</dbReference>
<dbReference type="AlphaFoldDB" id="A0A1B7LIP5"/>
<evidence type="ECO:0000259" key="1">
    <source>
        <dbReference type="Pfam" id="PF05685"/>
    </source>
</evidence>
<dbReference type="CDD" id="cd06260">
    <property type="entry name" value="DUF820-like"/>
    <property type="match status" value="1"/>
</dbReference>
<dbReference type="PANTHER" id="PTHR34107">
    <property type="entry name" value="SLL0198 PROTEIN-RELATED"/>
    <property type="match status" value="1"/>
</dbReference>
<dbReference type="SUPFAM" id="SSF52980">
    <property type="entry name" value="Restriction endonuclease-like"/>
    <property type="match status" value="1"/>
</dbReference>
<dbReference type="InterPro" id="IPR012296">
    <property type="entry name" value="Nuclease_put_TT1808"/>
</dbReference>
<name>A0A1B7LIP5_9FIRM</name>
<accession>A0A1B7LIP5</accession>
<keyword evidence="3" id="KW-1185">Reference proteome</keyword>
<comment type="caution">
    <text evidence="2">The sequence shown here is derived from an EMBL/GenBank/DDBJ whole genome shotgun (WGS) entry which is preliminary data.</text>
</comment>
<dbReference type="PANTHER" id="PTHR34107:SF4">
    <property type="entry name" value="SLL1222 PROTEIN"/>
    <property type="match status" value="1"/>
</dbReference>
<dbReference type="OrthoDB" id="9798254at2"/>